<feature type="non-terminal residue" evidence="1">
    <location>
        <position position="153"/>
    </location>
</feature>
<dbReference type="AlphaFoldDB" id="A0A0F8YST0"/>
<reference evidence="1" key="1">
    <citation type="journal article" date="2015" name="Nature">
        <title>Complex archaea that bridge the gap between prokaryotes and eukaryotes.</title>
        <authorList>
            <person name="Spang A."/>
            <person name="Saw J.H."/>
            <person name="Jorgensen S.L."/>
            <person name="Zaremba-Niedzwiedzka K."/>
            <person name="Martijn J."/>
            <person name="Lind A.E."/>
            <person name="van Eijk R."/>
            <person name="Schleper C."/>
            <person name="Guy L."/>
            <person name="Ettema T.J."/>
        </authorList>
    </citation>
    <scope>NUCLEOTIDE SEQUENCE</scope>
</reference>
<name>A0A0F8YST0_9ZZZZ</name>
<evidence type="ECO:0000313" key="1">
    <source>
        <dbReference type="EMBL" id="KKK51056.1"/>
    </source>
</evidence>
<accession>A0A0F8YST0</accession>
<protein>
    <submittedName>
        <fullName evidence="1">Uncharacterized protein</fullName>
    </submittedName>
</protein>
<sequence length="153" mass="16840">MKLASLIFAISCSWAAAGPAAEKPPYKDDPAIIKMLDGLGDNSCLYLPPMKTAGEGMGLVSGFAKRGPGVRDYGNKMVYAPERGTAMYCGANHGVPSRLNDASDVFHYQIVSFRFECADVDDHIDLGGPALDRFACFKRFHFRQMRPKREPYV</sequence>
<gene>
    <name evidence="1" type="ORF">LCGC14_3118780</name>
</gene>
<dbReference type="EMBL" id="LAZR01067702">
    <property type="protein sequence ID" value="KKK51056.1"/>
    <property type="molecule type" value="Genomic_DNA"/>
</dbReference>
<proteinExistence type="predicted"/>
<comment type="caution">
    <text evidence="1">The sequence shown here is derived from an EMBL/GenBank/DDBJ whole genome shotgun (WGS) entry which is preliminary data.</text>
</comment>
<organism evidence="1">
    <name type="scientific">marine sediment metagenome</name>
    <dbReference type="NCBI Taxonomy" id="412755"/>
    <lineage>
        <taxon>unclassified sequences</taxon>
        <taxon>metagenomes</taxon>
        <taxon>ecological metagenomes</taxon>
    </lineage>
</organism>